<dbReference type="SUPFAM" id="SSF49785">
    <property type="entry name" value="Galactose-binding domain-like"/>
    <property type="match status" value="1"/>
</dbReference>
<organism evidence="1">
    <name type="scientific">marine metagenome</name>
    <dbReference type="NCBI Taxonomy" id="408172"/>
    <lineage>
        <taxon>unclassified sequences</taxon>
        <taxon>metagenomes</taxon>
        <taxon>ecological metagenomes</taxon>
    </lineage>
</organism>
<dbReference type="InterPro" id="IPR008979">
    <property type="entry name" value="Galactose-bd-like_sf"/>
</dbReference>
<protein>
    <recommendedName>
        <fullName evidence="2">F5/8 type C domain-containing protein</fullName>
    </recommendedName>
</protein>
<feature type="non-terminal residue" evidence="1">
    <location>
        <position position="406"/>
    </location>
</feature>
<proteinExistence type="predicted"/>
<dbReference type="Gene3D" id="2.60.120.260">
    <property type="entry name" value="Galactose-binding domain-like"/>
    <property type="match status" value="1"/>
</dbReference>
<dbReference type="EMBL" id="UINC01060303">
    <property type="protein sequence ID" value="SVB84672.1"/>
    <property type="molecule type" value="Genomic_DNA"/>
</dbReference>
<gene>
    <name evidence="1" type="ORF">METZ01_LOCUS237526</name>
</gene>
<accession>A0A382HBX8</accession>
<sequence>MPLHRLLRLPTLRLIAIALCACAVQVEGVEQYRVGGATGRAWEDIGQLNGLSTMTGDLTPAGVNPARDALSDLSRLGGTITSPQASRENLTLLLTDDNEETLWIVTRDRRPDGTSMVIDLGAALPINRLSFQGVSDSFLRAYELFVHDGDPSALRDGVPIAYVNQVASNLEQDEPAIEVEIPLQFVRFIRLISRSTQEFTITKAEVFGDGFAPTGDYVSDIIDLGAPANIGRILLATQADEATTVILQTRSGSVPDPLVYYRKTEVIQGEDRGEEIIIPVGTSEAKAEYDALVRADKGDPRDNVEEWSPWSAPYEDLAGDFLSPGNRRYVQFRLIFSSLDARQGAAVESFEFEYSAPTLAEDAVGEVWPAEVTLGEVESFDYYVASTFGADNSGFDRIEIRTPFPS</sequence>
<name>A0A382HBX8_9ZZZZ</name>
<evidence type="ECO:0008006" key="2">
    <source>
        <dbReference type="Google" id="ProtNLM"/>
    </source>
</evidence>
<dbReference type="AlphaFoldDB" id="A0A382HBX8"/>
<reference evidence="1" key="1">
    <citation type="submission" date="2018-05" db="EMBL/GenBank/DDBJ databases">
        <authorList>
            <person name="Lanie J.A."/>
            <person name="Ng W.-L."/>
            <person name="Kazmierczak K.M."/>
            <person name="Andrzejewski T.M."/>
            <person name="Davidsen T.M."/>
            <person name="Wayne K.J."/>
            <person name="Tettelin H."/>
            <person name="Glass J.I."/>
            <person name="Rusch D."/>
            <person name="Podicherti R."/>
            <person name="Tsui H.-C.T."/>
            <person name="Winkler M.E."/>
        </authorList>
    </citation>
    <scope>NUCLEOTIDE SEQUENCE</scope>
</reference>
<evidence type="ECO:0000313" key="1">
    <source>
        <dbReference type="EMBL" id="SVB84672.1"/>
    </source>
</evidence>